<dbReference type="Proteomes" id="UP000277999">
    <property type="component" value="Unassembled WGS sequence"/>
</dbReference>
<organism evidence="4 5">
    <name type="scientific">Clostridium autoethanogenum</name>
    <dbReference type="NCBI Taxonomy" id="84023"/>
    <lineage>
        <taxon>Bacteria</taxon>
        <taxon>Bacillati</taxon>
        <taxon>Bacillota</taxon>
        <taxon>Clostridia</taxon>
        <taxon>Eubacteriales</taxon>
        <taxon>Clostridiaceae</taxon>
        <taxon>Clostridium</taxon>
    </lineage>
</organism>
<dbReference type="EMBL" id="RFAQ01000056">
    <property type="protein sequence ID" value="RMC96995.1"/>
    <property type="molecule type" value="Genomic_DNA"/>
</dbReference>
<evidence type="ECO:0000259" key="2">
    <source>
        <dbReference type="Pfam" id="PF17820"/>
    </source>
</evidence>
<dbReference type="SUPFAM" id="SSF50156">
    <property type="entry name" value="PDZ domain-like"/>
    <property type="match status" value="1"/>
</dbReference>
<dbReference type="Gene3D" id="2.30.42.10">
    <property type="match status" value="1"/>
</dbReference>
<feature type="domain" description="DUF512" evidence="1">
    <location>
        <begin position="219"/>
        <end position="427"/>
    </location>
</feature>
<dbReference type="InterPro" id="IPR041489">
    <property type="entry name" value="PDZ_6"/>
</dbReference>
<dbReference type="Pfam" id="PF19238">
    <property type="entry name" value="Radical_SAM_2"/>
    <property type="match status" value="1"/>
</dbReference>
<dbReference type="RefSeq" id="WP_013237911.1">
    <property type="nucleotide sequence ID" value="NZ_CP110420.1"/>
</dbReference>
<evidence type="ECO:0000313" key="4">
    <source>
        <dbReference type="EMBL" id="RMC96995.1"/>
    </source>
</evidence>
<dbReference type="Pfam" id="PF17820">
    <property type="entry name" value="PDZ_6"/>
    <property type="match status" value="1"/>
</dbReference>
<dbReference type="Gene3D" id="3.20.20.70">
    <property type="entry name" value="Aldolase class I"/>
    <property type="match status" value="1"/>
</dbReference>
<protein>
    <submittedName>
        <fullName evidence="4">Radical SAM protein</fullName>
    </submittedName>
</protein>
<feature type="domain" description="PDZ" evidence="2">
    <location>
        <begin position="5"/>
        <end position="44"/>
    </location>
</feature>
<reference evidence="4 5" key="1">
    <citation type="submission" date="2018-10" db="EMBL/GenBank/DDBJ databases">
        <title>Genome-centric metagenomics revealed C2 chemical producing, CO utilizing Clostridium with novel acetogenic gene cluster.</title>
        <authorList>
            <person name="Kang H."/>
            <person name="Park B."/>
            <person name="Choi I.G."/>
            <person name="Chang I.S."/>
        </authorList>
    </citation>
    <scope>NUCLEOTIDE SEQUENCE [LARGE SCALE GENOMIC DNA]</scope>
    <source>
        <strain evidence="4 5">H21-9</strain>
    </source>
</reference>
<dbReference type="InterPro" id="IPR045375">
    <property type="entry name" value="Put_radical_SAM-like_N"/>
</dbReference>
<dbReference type="AlphaFoldDB" id="A0A3M0SFD9"/>
<evidence type="ECO:0000259" key="3">
    <source>
        <dbReference type="Pfam" id="PF19238"/>
    </source>
</evidence>
<feature type="domain" description="Putative radical SAM N-terminal" evidence="3">
    <location>
        <begin position="66"/>
        <end position="216"/>
    </location>
</feature>
<comment type="caution">
    <text evidence="4">The sequence shown here is derived from an EMBL/GenBank/DDBJ whole genome shotgun (WGS) entry which is preliminary data.</text>
</comment>
<dbReference type="InterPro" id="IPR058240">
    <property type="entry name" value="rSAM_sf"/>
</dbReference>
<evidence type="ECO:0000313" key="5">
    <source>
        <dbReference type="Proteomes" id="UP000277999"/>
    </source>
</evidence>
<name>A0A3M0SFD9_9CLOT</name>
<dbReference type="SUPFAM" id="SSF102114">
    <property type="entry name" value="Radical SAM enzymes"/>
    <property type="match status" value="1"/>
</dbReference>
<accession>A0A3M0SFD9</accession>
<gene>
    <name evidence="4" type="ORF">D9O40_14705</name>
</gene>
<sequence length="444" mass="50986">MENRIKAIKCESIAEEMGIEKGDCLLSINGEKVKDIIDYKFLTSDEYIKVEIEKQSGEVWDLEIEKEYDEELGLEFEEPIIDKPKSCHNKCIFCFIDQMPKGMRDTLYFKDDDSRLAFLQGNFVTLTNMNDEEIDRIIKYRISPINVSVHTTNPDLRIKMINNKFAGNIYTLLKRLTQNGIKINCQIVLCPGINDGAEFKRTVEDLYRLYPGVTNVAVVPVGITKYRQNLFKLSRYDKNSASNQLKIAEELQCKYIEEIGVPFVRLSDEFYLVSETEIPNSNFYENYSQLEDGVGMVRLFRDNISSHLKSLNKGARGSFTFLTGELAYSEIKDAAEKIMENSPDIIIDVKKIINNFFGHTITVSGLITARDIMEQLKYKTLGKNIVIPECMLRKGYELSNSDKRVFLDDITLDELEKALSRNILVCDYTGNDLIQIINENSEVE</sequence>
<dbReference type="InterPro" id="IPR013785">
    <property type="entry name" value="Aldolase_TIM"/>
</dbReference>
<evidence type="ECO:0000259" key="1">
    <source>
        <dbReference type="Pfam" id="PF04459"/>
    </source>
</evidence>
<proteinExistence type="predicted"/>
<dbReference type="InterPro" id="IPR036034">
    <property type="entry name" value="PDZ_sf"/>
</dbReference>
<dbReference type="Pfam" id="PF04459">
    <property type="entry name" value="DUF512"/>
    <property type="match status" value="1"/>
</dbReference>
<dbReference type="InterPro" id="IPR007549">
    <property type="entry name" value="DUF512"/>
</dbReference>